<evidence type="ECO:0000313" key="4">
    <source>
        <dbReference type="EMBL" id="AMU94311.1"/>
    </source>
</evidence>
<evidence type="ECO:0000259" key="3">
    <source>
        <dbReference type="Pfam" id="PF13827"/>
    </source>
</evidence>
<accession>A0A142VX61</accession>
<dbReference type="EMBL" id="CP013342">
    <property type="protein sequence ID" value="AMU94311.1"/>
    <property type="molecule type" value="Genomic_DNA"/>
</dbReference>
<dbReference type="Proteomes" id="UP000076234">
    <property type="component" value="Chromosome"/>
</dbReference>
<dbReference type="Pfam" id="PF13827">
    <property type="entry name" value="DUF4189"/>
    <property type="match status" value="1"/>
</dbReference>
<feature type="domain" description="DUF4189" evidence="3">
    <location>
        <begin position="336"/>
        <end position="418"/>
    </location>
</feature>
<reference evidence="5" key="1">
    <citation type="submission" date="2015-11" db="EMBL/GenBank/DDBJ databases">
        <title>Complete genome sequence of a polyethylene glycol-degrading strain Sphingopyxis terrae strain 203-1 (NBRC 15098).</title>
        <authorList>
            <person name="Yoshiyuki O."/>
            <person name="Shouta N."/>
            <person name="Nagata Y."/>
            <person name="Numata M."/>
            <person name="Tsuchikane K."/>
            <person name="Hosoyama A."/>
            <person name="Yamazoe A."/>
            <person name="Tsuda M."/>
            <person name="Fujita N."/>
            <person name="Kawai F."/>
        </authorList>
    </citation>
    <scope>NUCLEOTIDE SEQUENCE [LARGE SCALE GENOMIC DNA]</scope>
    <source>
        <strain evidence="5">203-1</strain>
    </source>
</reference>
<feature type="region of interest" description="Disordered" evidence="1">
    <location>
        <begin position="53"/>
        <end position="73"/>
    </location>
</feature>
<evidence type="ECO:0000313" key="5">
    <source>
        <dbReference type="Proteomes" id="UP000076234"/>
    </source>
</evidence>
<dbReference type="InterPro" id="IPR025240">
    <property type="entry name" value="DUF4189"/>
</dbReference>
<reference evidence="4 5" key="2">
    <citation type="journal article" date="2016" name="Genome Announc.">
        <title>Complete Genome Sequence of Sphingopyxis terrae Strain 203-1 (NBRC 111660), a Polyethylene Glycol Degrader.</title>
        <authorList>
            <person name="Ohtsubo Y."/>
            <person name="Nonoyama S."/>
            <person name="Nagata Y."/>
            <person name="Numata M."/>
            <person name="Tsuchikane K."/>
            <person name="Hosoyama A."/>
            <person name="Yamazoe A."/>
            <person name="Tsuda M."/>
            <person name="Fujita N."/>
            <person name="Kawai F."/>
        </authorList>
    </citation>
    <scope>NUCLEOTIDE SEQUENCE [LARGE SCALE GENOMIC DNA]</scope>
    <source>
        <strain evidence="4 5">203-1</strain>
    </source>
</reference>
<gene>
    <name evidence="4" type="ORF">AOA14_06785</name>
</gene>
<proteinExistence type="predicted"/>
<protein>
    <recommendedName>
        <fullName evidence="3">DUF4189 domain-containing protein</fullName>
    </recommendedName>
</protein>
<name>A0A142VX61_9SPHN</name>
<evidence type="ECO:0000256" key="2">
    <source>
        <dbReference type="SAM" id="SignalP"/>
    </source>
</evidence>
<sequence length="433" mass="45864">MTRVMDWKPFLGRIFLTLCAAILFDFMSPAAHAEGGCPDGFFPIGGGTGGWQGCAPNPGYDDGGGEEEPQQPTRSAYDNYYAAAWHRDSSWAWLVTGYSNRTRADRAALAACNAAMGSGCTTAAGGANGALVISRGVEGDLYAVSEVDKGKAEKAMAKYCRDENDECEEIQWATAPALIAPSGQNISESPRIYGPVNDPHRRYGALAWPDAGAEGTPPREVWIVGGRPLPDKAAFDVVALCQADSGKTCSVTLAGSDVYIALTMGGGVMGGAASASSATAAQKRALDFCRKRHKRCSEAGFFDLVTEQAVRYDPDAFGKPWFTAQSWTKSGKAPWRNSVWSVSGAKDFDSAKKAALAACRAEAKDECEAVSWSSNSKVALSVDAGGGPHVTWTAWPNDLEKAVAKDCAAQSLECRIVAKIDSRLPSTGRTDVK</sequence>
<keyword evidence="2" id="KW-0732">Signal</keyword>
<evidence type="ECO:0000256" key="1">
    <source>
        <dbReference type="SAM" id="MobiDB-lite"/>
    </source>
</evidence>
<feature type="chain" id="PRO_5007502459" description="DUF4189 domain-containing protein" evidence="2">
    <location>
        <begin position="34"/>
        <end position="433"/>
    </location>
</feature>
<organism evidence="4 5">
    <name type="scientific">Sphingopyxis terrae subsp. terrae NBRC 15098</name>
    <dbReference type="NCBI Taxonomy" id="1219058"/>
    <lineage>
        <taxon>Bacteria</taxon>
        <taxon>Pseudomonadati</taxon>
        <taxon>Pseudomonadota</taxon>
        <taxon>Alphaproteobacteria</taxon>
        <taxon>Sphingomonadales</taxon>
        <taxon>Sphingomonadaceae</taxon>
        <taxon>Sphingopyxis</taxon>
    </lineage>
</organism>
<feature type="signal peptide" evidence="2">
    <location>
        <begin position="1"/>
        <end position="33"/>
    </location>
</feature>
<dbReference type="AlphaFoldDB" id="A0A142VX61"/>
<dbReference type="KEGG" id="ster:AOA14_06785"/>